<evidence type="ECO:0000313" key="2">
    <source>
        <dbReference type="Proteomes" id="UP000546642"/>
    </source>
</evidence>
<reference evidence="1 2" key="1">
    <citation type="submission" date="2020-08" db="EMBL/GenBank/DDBJ databases">
        <title>Sequencing the genomes of 1000 actinobacteria strains.</title>
        <authorList>
            <person name="Klenk H.-P."/>
        </authorList>
    </citation>
    <scope>NUCLEOTIDE SEQUENCE [LARGE SCALE GENOMIC DNA]</scope>
    <source>
        <strain evidence="1 2">DSM 46659</strain>
    </source>
</reference>
<gene>
    <name evidence="1" type="ORF">HNR23_002275</name>
</gene>
<comment type="caution">
    <text evidence="1">The sequence shown here is derived from an EMBL/GenBank/DDBJ whole genome shotgun (WGS) entry which is preliminary data.</text>
</comment>
<keyword evidence="2" id="KW-1185">Reference proteome</keyword>
<accession>A0A7W9YHT4</accession>
<dbReference type="EMBL" id="JACHDS010000001">
    <property type="protein sequence ID" value="MBB6172215.1"/>
    <property type="molecule type" value="Genomic_DNA"/>
</dbReference>
<name>A0A7W9YHT4_9ACTN</name>
<organism evidence="1 2">
    <name type="scientific">Nocardiopsis mwathae</name>
    <dbReference type="NCBI Taxonomy" id="1472723"/>
    <lineage>
        <taxon>Bacteria</taxon>
        <taxon>Bacillati</taxon>
        <taxon>Actinomycetota</taxon>
        <taxon>Actinomycetes</taxon>
        <taxon>Streptosporangiales</taxon>
        <taxon>Nocardiopsidaceae</taxon>
        <taxon>Nocardiopsis</taxon>
    </lineage>
</organism>
<evidence type="ECO:0000313" key="1">
    <source>
        <dbReference type="EMBL" id="MBB6172215.1"/>
    </source>
</evidence>
<proteinExistence type="predicted"/>
<dbReference type="RefSeq" id="WP_184075546.1">
    <property type="nucleotide sequence ID" value="NZ_JACHDS010000001.1"/>
</dbReference>
<dbReference type="AlphaFoldDB" id="A0A7W9YHT4"/>
<dbReference type="Proteomes" id="UP000546642">
    <property type="component" value="Unassembled WGS sequence"/>
</dbReference>
<protein>
    <submittedName>
        <fullName evidence="1">Uncharacterized protein</fullName>
    </submittedName>
</protein>
<sequence length="97" mass="10900">MRRLEVKGSDGGSLTAEMVTTALTWFGDFTDPETVRDPEAIRAAIEKARIYILHGRLCRLPLPAVPEEMEGASEAARLLWQLDEVLVQIMRINDESM</sequence>